<organism evidence="2 3">
    <name type="scientific">Flavobacterium agricola</name>
    <dbReference type="NCBI Taxonomy" id="2870839"/>
    <lineage>
        <taxon>Bacteria</taxon>
        <taxon>Pseudomonadati</taxon>
        <taxon>Bacteroidota</taxon>
        <taxon>Flavobacteriia</taxon>
        <taxon>Flavobacteriales</taxon>
        <taxon>Flavobacteriaceae</taxon>
        <taxon>Flavobacterium</taxon>
    </lineage>
</organism>
<keyword evidence="1" id="KW-0732">Signal</keyword>
<evidence type="ECO:0008006" key="4">
    <source>
        <dbReference type="Google" id="ProtNLM"/>
    </source>
</evidence>
<name>A0ABY6M3X1_9FLAO</name>
<evidence type="ECO:0000313" key="2">
    <source>
        <dbReference type="EMBL" id="UYW01941.1"/>
    </source>
</evidence>
<keyword evidence="3" id="KW-1185">Reference proteome</keyword>
<feature type="signal peptide" evidence="1">
    <location>
        <begin position="1"/>
        <end position="20"/>
    </location>
</feature>
<dbReference type="PROSITE" id="PS51257">
    <property type="entry name" value="PROKAR_LIPOPROTEIN"/>
    <property type="match status" value="1"/>
</dbReference>
<dbReference type="Proteomes" id="UP001163328">
    <property type="component" value="Chromosome"/>
</dbReference>
<sequence>MKLFNSLLSLLLLVMSSCSDKGNIEIAVENKEPLSFNDVLNVVFYNTSVNDLKFKIKNDSIINTHSDENFIYYKIFDESYNEILKENIHFTGGDYIYYEYINYPDSLNIYLEKAKRAKIERLKRIKNHQINYTIKPNEKISLSLKLERLEEDFTEYDSDHYFYHIHFDESKIHYIAFYYRGEIITLNNTNKEQIIEVQTLISPYYPL</sequence>
<dbReference type="RefSeq" id="WP_264434419.1">
    <property type="nucleotide sequence ID" value="NZ_CP081495.1"/>
</dbReference>
<evidence type="ECO:0000256" key="1">
    <source>
        <dbReference type="SAM" id="SignalP"/>
    </source>
</evidence>
<proteinExistence type="predicted"/>
<dbReference type="EMBL" id="CP081495">
    <property type="protein sequence ID" value="UYW01941.1"/>
    <property type="molecule type" value="Genomic_DNA"/>
</dbReference>
<protein>
    <recommendedName>
        <fullName evidence="4">DUF4377 domain-containing protein</fullName>
    </recommendedName>
</protein>
<gene>
    <name evidence="2" type="ORF">K5I29_03230</name>
</gene>
<reference evidence="2" key="1">
    <citation type="submission" date="2021-08" db="EMBL/GenBank/DDBJ databases">
        <title>Flavobacterium sp. strain CC-SYL302.</title>
        <authorList>
            <person name="Lin S.-Y."/>
            <person name="Lee T.-H."/>
            <person name="Young C.-C."/>
        </authorList>
    </citation>
    <scope>NUCLEOTIDE SEQUENCE</scope>
    <source>
        <strain evidence="2">CC-SYL302</strain>
    </source>
</reference>
<feature type="chain" id="PRO_5046486927" description="DUF4377 domain-containing protein" evidence="1">
    <location>
        <begin position="21"/>
        <end position="207"/>
    </location>
</feature>
<accession>A0ABY6M3X1</accession>
<evidence type="ECO:0000313" key="3">
    <source>
        <dbReference type="Proteomes" id="UP001163328"/>
    </source>
</evidence>